<comment type="caution">
    <text evidence="2">The sequence shown here is derived from an EMBL/GenBank/DDBJ whole genome shotgun (WGS) entry which is preliminary data.</text>
</comment>
<keyword evidence="1" id="KW-0472">Membrane</keyword>
<evidence type="ECO:0000313" key="3">
    <source>
        <dbReference type="Proteomes" id="UP000247980"/>
    </source>
</evidence>
<feature type="transmembrane region" description="Helical" evidence="1">
    <location>
        <begin position="6"/>
        <end position="26"/>
    </location>
</feature>
<accession>A0A2V5IKM1</accession>
<keyword evidence="1" id="KW-0812">Transmembrane</keyword>
<evidence type="ECO:0000313" key="2">
    <source>
        <dbReference type="EMBL" id="PYI37218.1"/>
    </source>
</evidence>
<dbReference type="OrthoDB" id="4871734at2"/>
<evidence type="ECO:0008006" key="4">
    <source>
        <dbReference type="Google" id="ProtNLM"/>
    </source>
</evidence>
<gene>
    <name evidence="2" type="ORF">CVS30_16425</name>
</gene>
<reference evidence="2 3" key="1">
    <citation type="submission" date="2018-05" db="EMBL/GenBank/DDBJ databases">
        <title>Genetic diversity of glacier-inhabiting Cryobacterium bacteria in China and description of Cryobacterium mengkeensis sp. nov. and Arthrobacter glacialis sp. nov.</title>
        <authorList>
            <person name="Liu Q."/>
            <person name="Xin Y.-H."/>
        </authorList>
    </citation>
    <scope>NUCLEOTIDE SEQUENCE [LARGE SCALE GENOMIC DNA]</scope>
    <source>
        <strain evidence="2 3">B7</strain>
    </source>
</reference>
<proteinExistence type="predicted"/>
<dbReference type="EMBL" id="QJVC01000026">
    <property type="protein sequence ID" value="PYI37218.1"/>
    <property type="molecule type" value="Genomic_DNA"/>
</dbReference>
<dbReference type="RefSeq" id="WP_110486637.1">
    <property type="nucleotide sequence ID" value="NZ_QJVC01000026.1"/>
</dbReference>
<feature type="transmembrane region" description="Helical" evidence="1">
    <location>
        <begin position="62"/>
        <end position="81"/>
    </location>
</feature>
<keyword evidence="3" id="KW-1185">Reference proteome</keyword>
<keyword evidence="1" id="KW-1133">Transmembrane helix</keyword>
<protein>
    <recommendedName>
        <fullName evidence="4">Phage holin family protein</fullName>
    </recommendedName>
</protein>
<organism evidence="2 3">
    <name type="scientific">Arthrobacter psychrolactophilus</name>
    <dbReference type="NCBI Taxonomy" id="92442"/>
    <lineage>
        <taxon>Bacteria</taxon>
        <taxon>Bacillati</taxon>
        <taxon>Actinomycetota</taxon>
        <taxon>Actinomycetes</taxon>
        <taxon>Micrococcales</taxon>
        <taxon>Micrococcaceae</taxon>
        <taxon>Arthrobacter</taxon>
    </lineage>
</organism>
<feature type="transmembrane region" description="Helical" evidence="1">
    <location>
        <begin position="93"/>
        <end position="114"/>
    </location>
</feature>
<name>A0A2V5IKM1_9MICC</name>
<sequence>MKKLMIGIGVQLGSSAVAIIAAALLLPRFHLGLSGFLTAVIIFTVVQSLLNGFVARLATTHVPALSGLSSLVSTLLALIIANLPFGGIRIHGFLTWVFAALIVWVITGLCAVVVPKYLLKGSDK</sequence>
<dbReference type="AlphaFoldDB" id="A0A2V5IKM1"/>
<dbReference type="Proteomes" id="UP000247980">
    <property type="component" value="Unassembled WGS sequence"/>
</dbReference>
<evidence type="ECO:0000256" key="1">
    <source>
        <dbReference type="SAM" id="Phobius"/>
    </source>
</evidence>
<feature type="transmembrane region" description="Helical" evidence="1">
    <location>
        <begin position="33"/>
        <end position="50"/>
    </location>
</feature>